<dbReference type="EMBL" id="CAJNOG010001534">
    <property type="protein sequence ID" value="CAF1451793.1"/>
    <property type="molecule type" value="Genomic_DNA"/>
</dbReference>
<dbReference type="Gene3D" id="2.40.70.10">
    <property type="entry name" value="Acid Proteases"/>
    <property type="match status" value="1"/>
</dbReference>
<dbReference type="InterPro" id="IPR001584">
    <property type="entry name" value="Integrase_cat-core"/>
</dbReference>
<dbReference type="PROSITE" id="PS50994">
    <property type="entry name" value="INTEGRASE"/>
    <property type="match status" value="1"/>
</dbReference>
<evidence type="ECO:0000256" key="2">
    <source>
        <dbReference type="ARBA" id="ARBA00022695"/>
    </source>
</evidence>
<feature type="compositionally biased region" description="Polar residues" evidence="11">
    <location>
        <begin position="182"/>
        <end position="191"/>
    </location>
</feature>
<dbReference type="FunFam" id="3.10.20.370:FF:000001">
    <property type="entry name" value="Retrovirus-related Pol polyprotein from transposon 17.6-like protein"/>
    <property type="match status" value="1"/>
</dbReference>
<dbReference type="CDD" id="cd01647">
    <property type="entry name" value="RT_LTR"/>
    <property type="match status" value="1"/>
</dbReference>
<keyword evidence="4" id="KW-0255">Endonuclease</keyword>
<dbReference type="Gene3D" id="3.30.420.10">
    <property type="entry name" value="Ribonuclease H-like superfamily/Ribonuclease H"/>
    <property type="match status" value="1"/>
</dbReference>
<dbReference type="Proteomes" id="UP000663845">
    <property type="component" value="Unassembled WGS sequence"/>
</dbReference>
<feature type="region of interest" description="Disordered" evidence="11">
    <location>
        <begin position="1261"/>
        <end position="1299"/>
    </location>
</feature>
<dbReference type="InterPro" id="IPR043502">
    <property type="entry name" value="DNA/RNA_pol_sf"/>
</dbReference>
<feature type="compositionally biased region" description="Low complexity" evidence="11">
    <location>
        <begin position="203"/>
        <end position="214"/>
    </location>
</feature>
<evidence type="ECO:0000256" key="1">
    <source>
        <dbReference type="ARBA" id="ARBA00022679"/>
    </source>
</evidence>
<dbReference type="SUPFAM" id="SSF56672">
    <property type="entry name" value="DNA/RNA polymerases"/>
    <property type="match status" value="1"/>
</dbReference>
<dbReference type="SUPFAM" id="SSF50630">
    <property type="entry name" value="Acid proteases"/>
    <property type="match status" value="1"/>
</dbReference>
<feature type="compositionally biased region" description="Polar residues" evidence="11">
    <location>
        <begin position="215"/>
        <end position="230"/>
    </location>
</feature>
<dbReference type="PANTHER" id="PTHR37984">
    <property type="entry name" value="PROTEIN CBG26694"/>
    <property type="match status" value="1"/>
</dbReference>
<evidence type="ECO:0000256" key="4">
    <source>
        <dbReference type="ARBA" id="ARBA00022759"/>
    </source>
</evidence>
<evidence type="ECO:0000313" key="17">
    <source>
        <dbReference type="Proteomes" id="UP000663844"/>
    </source>
</evidence>
<keyword evidence="3" id="KW-0540">Nuclease</keyword>
<dbReference type="InterPro" id="IPR001878">
    <property type="entry name" value="Znf_CCHC"/>
</dbReference>
<evidence type="ECO:0000256" key="9">
    <source>
        <dbReference type="ARBA" id="ARBA00022918"/>
    </source>
</evidence>
<dbReference type="SUPFAM" id="SSF53098">
    <property type="entry name" value="Ribonuclease H-like"/>
    <property type="match status" value="1"/>
</dbReference>
<feature type="compositionally biased region" description="Low complexity" evidence="11">
    <location>
        <begin position="1270"/>
        <end position="1284"/>
    </location>
</feature>
<evidence type="ECO:0000256" key="3">
    <source>
        <dbReference type="ARBA" id="ARBA00022722"/>
    </source>
</evidence>
<dbReference type="GO" id="GO:0004190">
    <property type="term" value="F:aspartic-type endopeptidase activity"/>
    <property type="evidence" value="ECO:0007669"/>
    <property type="project" value="InterPro"/>
</dbReference>
<dbReference type="Gene3D" id="1.10.340.70">
    <property type="match status" value="1"/>
</dbReference>
<dbReference type="GO" id="GO:0015074">
    <property type="term" value="P:DNA integration"/>
    <property type="evidence" value="ECO:0007669"/>
    <property type="project" value="UniProtKB-KW"/>
</dbReference>
<comment type="caution">
    <text evidence="16">The sequence shown here is derived from an EMBL/GenBank/DDBJ whole genome shotgun (WGS) entry which is preliminary data.</text>
</comment>
<dbReference type="Gene3D" id="3.30.70.270">
    <property type="match status" value="2"/>
</dbReference>
<evidence type="ECO:0000313" key="16">
    <source>
        <dbReference type="EMBL" id="CAF4037773.1"/>
    </source>
</evidence>
<feature type="domain" description="Integrase catalytic" evidence="14">
    <location>
        <begin position="1014"/>
        <end position="1171"/>
    </location>
</feature>
<dbReference type="InterPro" id="IPR021109">
    <property type="entry name" value="Peptidase_aspartic_dom_sf"/>
</dbReference>
<dbReference type="InterPro" id="IPR043128">
    <property type="entry name" value="Rev_trsase/Diguanyl_cyclase"/>
</dbReference>
<dbReference type="PROSITE" id="PS50175">
    <property type="entry name" value="ASP_PROT_RETROV"/>
    <property type="match status" value="1"/>
</dbReference>
<dbReference type="InterPro" id="IPR050951">
    <property type="entry name" value="Retrovirus_Pol_polyprotein"/>
</dbReference>
<keyword evidence="1" id="KW-0808">Transferase</keyword>
<evidence type="ECO:0000259" key="14">
    <source>
        <dbReference type="PROSITE" id="PS50994"/>
    </source>
</evidence>
<dbReference type="FunFam" id="1.10.340.70:FF:000003">
    <property type="entry name" value="Protein CBG25708"/>
    <property type="match status" value="1"/>
</dbReference>
<evidence type="ECO:0000256" key="6">
    <source>
        <dbReference type="ARBA" id="ARBA00022842"/>
    </source>
</evidence>
<dbReference type="Pfam" id="PF17921">
    <property type="entry name" value="Integrase_H2C2"/>
    <property type="match status" value="1"/>
</dbReference>
<evidence type="ECO:0000256" key="11">
    <source>
        <dbReference type="SAM" id="MobiDB-lite"/>
    </source>
</evidence>
<evidence type="ECO:0000256" key="5">
    <source>
        <dbReference type="ARBA" id="ARBA00022801"/>
    </source>
</evidence>
<dbReference type="Pfam" id="PF00665">
    <property type="entry name" value="rve"/>
    <property type="match status" value="1"/>
</dbReference>
<dbReference type="InterPro" id="IPR036397">
    <property type="entry name" value="RNaseH_sf"/>
</dbReference>
<keyword evidence="9" id="KW-0695">RNA-directed DNA polymerase</keyword>
<keyword evidence="6" id="KW-0460">Magnesium</keyword>
<dbReference type="FunFam" id="3.30.70.270:FF:000026">
    <property type="entry name" value="Transposon Ty3-G Gag-Pol polyprotein"/>
    <property type="match status" value="1"/>
</dbReference>
<dbReference type="Gene3D" id="3.10.10.10">
    <property type="entry name" value="HIV Type 1 Reverse Transcriptase, subunit A, domain 1"/>
    <property type="match status" value="1"/>
</dbReference>
<dbReference type="CDD" id="cd09274">
    <property type="entry name" value="RNase_HI_RT_Ty3"/>
    <property type="match status" value="1"/>
</dbReference>
<sequence length="1299" mass="148048">MTTTIPALHSFDHHNSTWQSYRDRIDFYFKANKIVDNDDKKALFLWSVGDSTYGLLESLMAPDQLTDDKIKYVDLIKKLDLHYDATRNIMTATYEFYSCHQKPGQPFSEWKAELCNKLRHCGFNSSKLKDRPQDRALRDAYVIGINNPKIRQALLKEEDPDLAAAEKIIQVAERLEQDVRQFNSSNNTNLPTVAKLQQKKSTSKYSSSNGKSFSTATTSDSCQSCGSTTHSRSECKYRTFACNFCKRTGHLERVCQKKKNGNNTSKRNPTTHQLKCVKWNKSKSTQLSMSLRINGRDFTFDVDTGSDHTIISSDDWKQLGSPTIRPTSLKLECYSGQQLDIQGECDVQIHYQKQNFNLTMVVIKRTGTPLLGLRWISAMKIDLNILLYGTNNTSQQVNKVYSQGKLNEILDKHKQVFSKDLGHCTKVKAHIQLVPNAVPKFFKPRPLPFAYLDGVKEEIQRNITNGILEKIDTSQWAAPIVPVRKPSGKIRICGDFKVTINSQMLVDQHPIPSIDELLTRLNNGEKFTKLDLTDAYLQVELDDSSKELVVINTPLGLFKYNRMPFGISNAPAVFQRTIDQVLAGVSNSIAYLDDILITGKDEEEHLATLELVLTKLADFGLRCNMEKCSFFQDEVVYLGYVINSNGKQPDPTRVIAIQDLPAPTDVKQVEAFIGKINYYGKFIANFSHHCAPLNRLRQNNVKWNWDSSCQKSFDTLKKQLAETTMLVHFDQQLPLILATDASSYGIGAVLMHRYADGTEKPIAHASKTLNSAERNYSQIEKEALSIVYGVKKFHQYLAAKSFELVTDHRPLLSIFNPAKGISVTTANRLARWSIALMGYNYKIRYKPTQQHGNADGLSRLPAGEDKSFVDDESIQVNRIQAQVVEEGPVDSREIQAAVDADQHLQLIKKFILNQWPNSITRKNNPDLFPYFTLRQSLSVAHGCILKDTQVVIPKSLQLRVIKMIHRGHLGVVKMKQLARVHCWWPKMEMDIENIAKSCKTCAATAPKPKEDFKPWPEPDHNWSRVHMDFLGPLWNSKWLVMVDAKSKFPFVADMGNDTSAKNLCNVLEQAIDWLGPPTTLVSDNGPPFTSFEMNEFYKKYGIQNITTAPYHPPSNGIAERFVRSFKEGMIKEQESGQTNKSIALRNVLRTYRWTPHTTTGIPPAEALFQRPIRTDLARLHPNLTTSKPIQTSKYDVRQDIWMMNHQRNKKFEWKSGVIKKKIGSMMYQIELENGQTCVRHQNQLRLRQESNNQSIDLDALPDDLLNRNKPTTSDQQQASQQSPRYPRRQRQPPDRFTPS</sequence>
<dbReference type="GO" id="GO:0004519">
    <property type="term" value="F:endonuclease activity"/>
    <property type="evidence" value="ECO:0007669"/>
    <property type="project" value="UniProtKB-KW"/>
</dbReference>
<evidence type="ECO:0008006" key="18">
    <source>
        <dbReference type="Google" id="ProtNLM"/>
    </source>
</evidence>
<dbReference type="Pfam" id="PF13650">
    <property type="entry name" value="Asp_protease_2"/>
    <property type="match status" value="1"/>
</dbReference>
<dbReference type="GO" id="GO:0003723">
    <property type="term" value="F:RNA binding"/>
    <property type="evidence" value="ECO:0007669"/>
    <property type="project" value="UniProtKB-KW"/>
</dbReference>
<protein>
    <recommendedName>
        <fullName evidence="18">Reverse transcriptase</fullName>
    </recommendedName>
</protein>
<feature type="region of interest" description="Disordered" evidence="11">
    <location>
        <begin position="182"/>
        <end position="230"/>
    </location>
</feature>
<dbReference type="Proteomes" id="UP000663844">
    <property type="component" value="Unassembled WGS sequence"/>
</dbReference>
<gene>
    <name evidence="15" type="ORF">JYZ213_LOCUS40729</name>
    <name evidence="16" type="ORF">OXD698_LOCUS31718</name>
</gene>
<dbReference type="InterPro" id="IPR041577">
    <property type="entry name" value="RT_RNaseH_2"/>
</dbReference>
<proteinExistence type="predicted"/>
<dbReference type="InterPro" id="IPR000477">
    <property type="entry name" value="RT_dom"/>
</dbReference>
<dbReference type="GO" id="GO:0003964">
    <property type="term" value="F:RNA-directed DNA polymerase activity"/>
    <property type="evidence" value="ECO:0007669"/>
    <property type="project" value="UniProtKB-KW"/>
</dbReference>
<dbReference type="SMART" id="SM00343">
    <property type="entry name" value="ZnF_C2HC"/>
    <property type="match status" value="2"/>
</dbReference>
<dbReference type="PROSITE" id="PS00141">
    <property type="entry name" value="ASP_PROTEASE"/>
    <property type="match status" value="1"/>
</dbReference>
<keyword evidence="10" id="KW-0511">Multifunctional enzyme</keyword>
<keyword evidence="5" id="KW-0378">Hydrolase</keyword>
<dbReference type="InterPro" id="IPR012337">
    <property type="entry name" value="RNaseH-like_sf"/>
</dbReference>
<reference evidence="16" key="1">
    <citation type="submission" date="2021-02" db="EMBL/GenBank/DDBJ databases">
        <authorList>
            <person name="Nowell W R."/>
        </authorList>
    </citation>
    <scope>NUCLEOTIDE SEQUENCE</scope>
</reference>
<dbReference type="InterPro" id="IPR041588">
    <property type="entry name" value="Integrase_H2C2"/>
</dbReference>
<accession>A0A819QMZ9</accession>
<keyword evidence="2" id="KW-0548">Nucleotidyltransferase</keyword>
<organism evidence="16 17">
    <name type="scientific">Adineta steineri</name>
    <dbReference type="NCBI Taxonomy" id="433720"/>
    <lineage>
        <taxon>Eukaryota</taxon>
        <taxon>Metazoa</taxon>
        <taxon>Spiralia</taxon>
        <taxon>Gnathifera</taxon>
        <taxon>Rotifera</taxon>
        <taxon>Eurotatoria</taxon>
        <taxon>Bdelloidea</taxon>
        <taxon>Adinetida</taxon>
        <taxon>Adinetidae</taxon>
        <taxon>Adineta</taxon>
    </lineage>
</organism>
<dbReference type="GO" id="GO:0008270">
    <property type="term" value="F:zinc ion binding"/>
    <property type="evidence" value="ECO:0007669"/>
    <property type="project" value="InterPro"/>
</dbReference>
<evidence type="ECO:0000256" key="10">
    <source>
        <dbReference type="ARBA" id="ARBA00023268"/>
    </source>
</evidence>
<feature type="domain" description="Reverse transcriptase" evidence="13">
    <location>
        <begin position="464"/>
        <end position="642"/>
    </location>
</feature>
<evidence type="ECO:0000313" key="15">
    <source>
        <dbReference type="EMBL" id="CAF1451793.1"/>
    </source>
</evidence>
<name>A0A819QMZ9_9BILA</name>
<dbReference type="PROSITE" id="PS50878">
    <property type="entry name" value="RT_POL"/>
    <property type="match status" value="1"/>
</dbReference>
<evidence type="ECO:0000259" key="13">
    <source>
        <dbReference type="PROSITE" id="PS50878"/>
    </source>
</evidence>
<dbReference type="InterPro" id="IPR001995">
    <property type="entry name" value="Peptidase_A2_cat"/>
</dbReference>
<dbReference type="Pfam" id="PF00078">
    <property type="entry name" value="RVT_1"/>
    <property type="match status" value="1"/>
</dbReference>
<evidence type="ECO:0000256" key="7">
    <source>
        <dbReference type="ARBA" id="ARBA00022884"/>
    </source>
</evidence>
<dbReference type="EMBL" id="CAJOAZ010003976">
    <property type="protein sequence ID" value="CAF4037773.1"/>
    <property type="molecule type" value="Genomic_DNA"/>
</dbReference>
<feature type="domain" description="Peptidase A2" evidence="12">
    <location>
        <begin position="298"/>
        <end position="343"/>
    </location>
</feature>
<evidence type="ECO:0000256" key="8">
    <source>
        <dbReference type="ARBA" id="ARBA00022908"/>
    </source>
</evidence>
<dbReference type="InterPro" id="IPR001969">
    <property type="entry name" value="Aspartic_peptidase_AS"/>
</dbReference>
<dbReference type="PANTHER" id="PTHR37984:SF5">
    <property type="entry name" value="PROTEIN NYNRIN-LIKE"/>
    <property type="match status" value="1"/>
</dbReference>
<evidence type="ECO:0000259" key="12">
    <source>
        <dbReference type="PROSITE" id="PS50175"/>
    </source>
</evidence>
<dbReference type="Pfam" id="PF17919">
    <property type="entry name" value="RT_RNaseH_2"/>
    <property type="match status" value="1"/>
</dbReference>
<keyword evidence="7" id="KW-0694">RNA-binding</keyword>
<dbReference type="GO" id="GO:0006508">
    <property type="term" value="P:proteolysis"/>
    <property type="evidence" value="ECO:0007669"/>
    <property type="project" value="InterPro"/>
</dbReference>
<keyword evidence="8" id="KW-0229">DNA integration</keyword>